<feature type="binding site" evidence="7">
    <location>
        <position position="59"/>
    </location>
    <ligand>
        <name>Zn(2+)</name>
        <dbReference type="ChEBI" id="CHEBI:29105"/>
        <label>2</label>
    </ligand>
</feature>
<keyword evidence="10" id="KW-1185">Reference proteome</keyword>
<protein>
    <recommendedName>
        <fullName evidence="7">Hydroxyacylglutathione hydrolase</fullName>
        <ecNumber evidence="7">3.1.2.6</ecNumber>
    </recommendedName>
    <alternativeName>
        <fullName evidence="7">Glyoxalase II</fullName>
        <shortName evidence="7">Glx II</shortName>
    </alternativeName>
</protein>
<comment type="pathway">
    <text evidence="2 7">Secondary metabolite metabolism; methylglyoxal degradation; (R)-lactate from methylglyoxal: step 2/2.</text>
</comment>
<dbReference type="CDD" id="cd07723">
    <property type="entry name" value="hydroxyacylglutathione_hydrolase_MBL-fold"/>
    <property type="match status" value="1"/>
</dbReference>
<dbReference type="PIRSF" id="PIRSF005457">
    <property type="entry name" value="Glx"/>
    <property type="match status" value="1"/>
</dbReference>
<dbReference type="EMBL" id="APNK01000005">
    <property type="protein sequence ID" value="KEZ78391.1"/>
    <property type="molecule type" value="Genomic_DNA"/>
</dbReference>
<feature type="binding site" evidence="7">
    <location>
        <position position="57"/>
    </location>
    <ligand>
        <name>Zn(2+)</name>
        <dbReference type="ChEBI" id="CHEBI:29105"/>
        <label>1</label>
    </ligand>
</feature>
<evidence type="ECO:0000256" key="3">
    <source>
        <dbReference type="ARBA" id="ARBA00006759"/>
    </source>
</evidence>
<dbReference type="SMART" id="SM00849">
    <property type="entry name" value="Lactamase_B"/>
    <property type="match status" value="1"/>
</dbReference>
<feature type="binding site" evidence="7">
    <location>
        <position position="132"/>
    </location>
    <ligand>
        <name>Zn(2+)</name>
        <dbReference type="ChEBI" id="CHEBI:29105"/>
        <label>2</label>
    </ligand>
</feature>
<dbReference type="InterPro" id="IPR017782">
    <property type="entry name" value="Hydroxyacylglutathione_Hdrlase"/>
</dbReference>
<evidence type="ECO:0000256" key="1">
    <source>
        <dbReference type="ARBA" id="ARBA00001623"/>
    </source>
</evidence>
<comment type="function">
    <text evidence="7">Thiolesterase that catalyzes the hydrolysis of S-D-lactoyl-glutathione to form glutathione and D-lactic acid.</text>
</comment>
<dbReference type="InterPro" id="IPR036866">
    <property type="entry name" value="RibonucZ/Hydroxyglut_hydro"/>
</dbReference>
<feature type="binding site" evidence="7">
    <location>
        <position position="170"/>
    </location>
    <ligand>
        <name>Zn(2+)</name>
        <dbReference type="ChEBI" id="CHEBI:29105"/>
        <label>2</label>
    </ligand>
</feature>
<feature type="binding site" evidence="7">
    <location>
        <position position="60"/>
    </location>
    <ligand>
        <name>Zn(2+)</name>
        <dbReference type="ChEBI" id="CHEBI:29105"/>
        <label>2</label>
    </ligand>
</feature>
<evidence type="ECO:0000256" key="6">
    <source>
        <dbReference type="ARBA" id="ARBA00022833"/>
    </source>
</evidence>
<dbReference type="NCBIfam" id="TIGR03413">
    <property type="entry name" value="GSH_gloB"/>
    <property type="match status" value="1"/>
</dbReference>
<dbReference type="AlphaFoldDB" id="A0A084INV7"/>
<comment type="similarity">
    <text evidence="3 7">Belongs to the metallo-beta-lactamase superfamily. Glyoxalase II family.</text>
</comment>
<evidence type="ECO:0000256" key="7">
    <source>
        <dbReference type="HAMAP-Rule" id="MF_01374"/>
    </source>
</evidence>
<dbReference type="HAMAP" id="MF_01374">
    <property type="entry name" value="Glyoxalase_2"/>
    <property type="match status" value="1"/>
</dbReference>
<evidence type="ECO:0000313" key="9">
    <source>
        <dbReference type="EMBL" id="KEZ78391.1"/>
    </source>
</evidence>
<dbReference type="InterPro" id="IPR001279">
    <property type="entry name" value="Metallo-B-lactamas"/>
</dbReference>
<dbReference type="Proteomes" id="UP000028302">
    <property type="component" value="Unassembled WGS sequence"/>
</dbReference>
<dbReference type="Pfam" id="PF00753">
    <property type="entry name" value="Lactamase_B"/>
    <property type="match status" value="1"/>
</dbReference>
<comment type="caution">
    <text evidence="9">The sequence shown here is derived from an EMBL/GenBank/DDBJ whole genome shotgun (WGS) entry which is preliminary data.</text>
</comment>
<dbReference type="InterPro" id="IPR035680">
    <property type="entry name" value="Clx_II_MBL"/>
</dbReference>
<dbReference type="GO" id="GO:0004416">
    <property type="term" value="F:hydroxyacylglutathione hydrolase activity"/>
    <property type="evidence" value="ECO:0007669"/>
    <property type="project" value="UniProtKB-UniRule"/>
</dbReference>
<sequence>MLEVKAVPALSDNYIWIVASDDSQQVAVVDPGEAAPVAAYLAENGLEVGAYLITHHHGDHVGGLKSLLADHPAPVYGPATEADRIGHIDHRVAGGDRLTLDFIGTTFEVLDVPGHTLGHIAYVTDGVLLAGDALFRAGCGRVFEGTHDQMQTSLARLRALPDATRVYGGHEYTQKNLAFAQAVEPDSKAIQEAIEEVDRLRAAGQPSLPGTLAEERLINPFLRWDDEGVRATASQRAGRELTDPGDIFGVLRDWKDAS</sequence>
<dbReference type="PANTHER" id="PTHR43705:SF1">
    <property type="entry name" value="HYDROXYACYLGLUTATHIONE HYDROLASE GLOB"/>
    <property type="match status" value="1"/>
</dbReference>
<dbReference type="STRING" id="1304275.C41B8_05798"/>
<evidence type="ECO:0000256" key="5">
    <source>
        <dbReference type="ARBA" id="ARBA00022801"/>
    </source>
</evidence>
<dbReference type="SUPFAM" id="SSF56281">
    <property type="entry name" value="Metallo-hydrolase/oxidoreductase"/>
    <property type="match status" value="1"/>
</dbReference>
<dbReference type="PATRIC" id="fig|1304275.5.peg.1189"/>
<keyword evidence="6 7" id="KW-0862">Zinc</keyword>
<feature type="binding site" evidence="7">
    <location>
        <position position="132"/>
    </location>
    <ligand>
        <name>Zn(2+)</name>
        <dbReference type="ChEBI" id="CHEBI:29105"/>
        <label>1</label>
    </ligand>
</feature>
<comment type="subunit">
    <text evidence="7">Monomer.</text>
</comment>
<organism evidence="9 10">
    <name type="scientific">Salinisphaera hydrothermalis (strain C41B8)</name>
    <dbReference type="NCBI Taxonomy" id="1304275"/>
    <lineage>
        <taxon>Bacteria</taxon>
        <taxon>Pseudomonadati</taxon>
        <taxon>Pseudomonadota</taxon>
        <taxon>Gammaproteobacteria</taxon>
        <taxon>Salinisphaerales</taxon>
        <taxon>Salinisphaeraceae</taxon>
        <taxon>Salinisphaera</taxon>
    </lineage>
</organism>
<dbReference type="EC" id="3.1.2.6" evidence="7"/>
<proteinExistence type="inferred from homology"/>
<feature type="binding site" evidence="7">
    <location>
        <position position="115"/>
    </location>
    <ligand>
        <name>Zn(2+)</name>
        <dbReference type="ChEBI" id="CHEBI:29105"/>
        <label>1</label>
    </ligand>
</feature>
<dbReference type="PANTHER" id="PTHR43705">
    <property type="entry name" value="HYDROXYACYLGLUTATHIONE HYDROLASE"/>
    <property type="match status" value="1"/>
</dbReference>
<dbReference type="Gene3D" id="3.60.15.10">
    <property type="entry name" value="Ribonuclease Z/Hydroxyacylglutathione hydrolase-like"/>
    <property type="match status" value="1"/>
</dbReference>
<keyword evidence="5 7" id="KW-0378">Hydrolase</keyword>
<dbReference type="eggNOG" id="COG0491">
    <property type="taxonomic scope" value="Bacteria"/>
</dbReference>
<name>A0A084INV7_SALHC</name>
<dbReference type="GO" id="GO:0019243">
    <property type="term" value="P:methylglyoxal catabolic process to D-lactate via S-lactoyl-glutathione"/>
    <property type="evidence" value="ECO:0007669"/>
    <property type="project" value="UniProtKB-UniRule"/>
</dbReference>
<feature type="domain" description="Metallo-beta-lactamase" evidence="8">
    <location>
        <begin position="12"/>
        <end position="170"/>
    </location>
</feature>
<dbReference type="InterPro" id="IPR032282">
    <property type="entry name" value="HAGH_C"/>
</dbReference>
<comment type="cofactor">
    <cofactor evidence="7">
        <name>Zn(2+)</name>
        <dbReference type="ChEBI" id="CHEBI:29105"/>
    </cofactor>
    <text evidence="7">Binds 2 Zn(2+) ions per subunit.</text>
</comment>
<gene>
    <name evidence="7" type="primary">gloB</name>
    <name evidence="9" type="ORF">C41B8_05798</name>
</gene>
<evidence type="ECO:0000313" key="10">
    <source>
        <dbReference type="Proteomes" id="UP000028302"/>
    </source>
</evidence>
<feature type="binding site" evidence="7">
    <location>
        <position position="55"/>
    </location>
    <ligand>
        <name>Zn(2+)</name>
        <dbReference type="ChEBI" id="CHEBI:29105"/>
        <label>1</label>
    </ligand>
</feature>
<evidence type="ECO:0000256" key="2">
    <source>
        <dbReference type="ARBA" id="ARBA00004963"/>
    </source>
</evidence>
<dbReference type="InterPro" id="IPR050110">
    <property type="entry name" value="Glyoxalase_II_hydrolase"/>
</dbReference>
<comment type="catalytic activity">
    <reaction evidence="1 7">
        <text>an S-(2-hydroxyacyl)glutathione + H2O = a 2-hydroxy carboxylate + glutathione + H(+)</text>
        <dbReference type="Rhea" id="RHEA:21864"/>
        <dbReference type="ChEBI" id="CHEBI:15377"/>
        <dbReference type="ChEBI" id="CHEBI:15378"/>
        <dbReference type="ChEBI" id="CHEBI:57925"/>
        <dbReference type="ChEBI" id="CHEBI:58896"/>
        <dbReference type="ChEBI" id="CHEBI:71261"/>
        <dbReference type="EC" id="3.1.2.6"/>
    </reaction>
</comment>
<dbReference type="UniPathway" id="UPA00619">
    <property type="reaction ID" value="UER00676"/>
</dbReference>
<dbReference type="OrthoDB" id="9802248at2"/>
<evidence type="ECO:0000256" key="4">
    <source>
        <dbReference type="ARBA" id="ARBA00022723"/>
    </source>
</evidence>
<evidence type="ECO:0000259" key="8">
    <source>
        <dbReference type="SMART" id="SM00849"/>
    </source>
</evidence>
<accession>A0A084INV7</accession>
<dbReference type="Pfam" id="PF16123">
    <property type="entry name" value="HAGH_C"/>
    <property type="match status" value="1"/>
</dbReference>
<dbReference type="GO" id="GO:0046872">
    <property type="term" value="F:metal ion binding"/>
    <property type="evidence" value="ECO:0007669"/>
    <property type="project" value="UniProtKB-KW"/>
</dbReference>
<reference evidence="9 10" key="1">
    <citation type="submission" date="2013-03" db="EMBL/GenBank/DDBJ databases">
        <title>Salinisphaera hydrothermalis C41B8 Genome Sequencing.</title>
        <authorList>
            <person name="Li C."/>
            <person name="Lai Q."/>
            <person name="Shao Z."/>
        </authorList>
    </citation>
    <scope>NUCLEOTIDE SEQUENCE [LARGE SCALE GENOMIC DNA]</scope>
    <source>
        <strain evidence="9 10">C41B8</strain>
    </source>
</reference>
<keyword evidence="4 7" id="KW-0479">Metal-binding</keyword>